<proteinExistence type="predicted"/>
<evidence type="ECO:0000313" key="2">
    <source>
        <dbReference type="EMBL" id="OIQ77183.1"/>
    </source>
</evidence>
<sequence length="57" mass="6782">MFFTNTKHACYIITKTHVTFLILNFSFNFFVALIFVLLKLTRHLNNHFTRVSVAFDK</sequence>
<comment type="caution">
    <text evidence="2">The sequence shown here is derived from an EMBL/GenBank/DDBJ whole genome shotgun (WGS) entry which is preliminary data.</text>
</comment>
<gene>
    <name evidence="2" type="ORF">GALL_411230</name>
</gene>
<keyword evidence="1" id="KW-0812">Transmembrane</keyword>
<accession>A0A1J5QB26</accession>
<keyword evidence="1" id="KW-0472">Membrane</keyword>
<name>A0A1J5QB26_9ZZZZ</name>
<dbReference type="EMBL" id="MLJW01001676">
    <property type="protein sequence ID" value="OIQ77183.1"/>
    <property type="molecule type" value="Genomic_DNA"/>
</dbReference>
<organism evidence="2">
    <name type="scientific">mine drainage metagenome</name>
    <dbReference type="NCBI Taxonomy" id="410659"/>
    <lineage>
        <taxon>unclassified sequences</taxon>
        <taxon>metagenomes</taxon>
        <taxon>ecological metagenomes</taxon>
    </lineage>
</organism>
<feature type="transmembrane region" description="Helical" evidence="1">
    <location>
        <begin position="20"/>
        <end position="40"/>
    </location>
</feature>
<keyword evidence="1" id="KW-1133">Transmembrane helix</keyword>
<evidence type="ECO:0000256" key="1">
    <source>
        <dbReference type="SAM" id="Phobius"/>
    </source>
</evidence>
<reference evidence="2" key="1">
    <citation type="submission" date="2016-10" db="EMBL/GenBank/DDBJ databases">
        <title>Sequence of Gallionella enrichment culture.</title>
        <authorList>
            <person name="Poehlein A."/>
            <person name="Muehling M."/>
            <person name="Daniel R."/>
        </authorList>
    </citation>
    <scope>NUCLEOTIDE SEQUENCE</scope>
</reference>
<protein>
    <submittedName>
        <fullName evidence="2">Uncharacterized protein</fullName>
    </submittedName>
</protein>
<dbReference type="AlphaFoldDB" id="A0A1J5QB26"/>